<dbReference type="OrthoDB" id="10261055at2759"/>
<evidence type="ECO:0000313" key="3">
    <source>
        <dbReference type="Proteomes" id="UP000683360"/>
    </source>
</evidence>
<dbReference type="SUPFAM" id="SSF74650">
    <property type="entry name" value="Galactose mutarotase-like"/>
    <property type="match status" value="1"/>
</dbReference>
<proteinExistence type="predicted"/>
<dbReference type="GO" id="GO:0030246">
    <property type="term" value="F:carbohydrate binding"/>
    <property type="evidence" value="ECO:0007669"/>
    <property type="project" value="InterPro"/>
</dbReference>
<dbReference type="AlphaFoldDB" id="A0A8S3TE68"/>
<keyword evidence="3" id="KW-1185">Reference proteome</keyword>
<dbReference type="Proteomes" id="UP000683360">
    <property type="component" value="Unassembled WGS sequence"/>
</dbReference>
<reference evidence="2" key="1">
    <citation type="submission" date="2021-03" db="EMBL/GenBank/DDBJ databases">
        <authorList>
            <person name="Bekaert M."/>
        </authorList>
    </citation>
    <scope>NUCLEOTIDE SEQUENCE</scope>
</reference>
<dbReference type="EC" id="3.2.1.24" evidence="2"/>
<gene>
    <name evidence="2" type="ORF">MEDL_44533</name>
</gene>
<keyword evidence="2" id="KW-0378">Hydrolase</keyword>
<evidence type="ECO:0000313" key="2">
    <source>
        <dbReference type="EMBL" id="CAG2231763.1"/>
    </source>
</evidence>
<dbReference type="Gene3D" id="2.70.98.30">
    <property type="entry name" value="Golgi alpha-mannosidase II, domain 4"/>
    <property type="match status" value="1"/>
</dbReference>
<dbReference type="PANTHER" id="PTHR46017">
    <property type="entry name" value="ALPHA-MANNOSIDASE 2C1"/>
    <property type="match status" value="1"/>
</dbReference>
<dbReference type="InterPro" id="IPR011013">
    <property type="entry name" value="Gal_mutarotase_sf_dom"/>
</dbReference>
<comment type="caution">
    <text evidence="2">The sequence shown here is derived from an EMBL/GenBank/DDBJ whole genome shotgun (WGS) entry which is preliminary data.</text>
</comment>
<dbReference type="GO" id="GO:0004559">
    <property type="term" value="F:alpha-mannosidase activity"/>
    <property type="evidence" value="ECO:0007669"/>
    <property type="project" value="UniProtKB-EC"/>
</dbReference>
<sequence>MDTQYKPIACPHHTHAYKKGQLHWLKNKVVSAAFDYEGRMTQLHLHGDDRNAISKDYHGNQFVIFDDIPLFWDAWDVMDYHLETRKPISEKLQHVKILDEGPLRLQLEFSLKISDKSYIKQVITLDADSPYFRFDTEVTWHENRKFLKVEFPTSIHSMQASYDIQYGHLQRTNHNNTSWDSAQFEVGCLNIHSVNIFFSKKN</sequence>
<feature type="domain" description="Glycosyl hydrolase family 38 C-terminal" evidence="1">
    <location>
        <begin position="25"/>
        <end position="190"/>
    </location>
</feature>
<dbReference type="GO" id="GO:0006013">
    <property type="term" value="P:mannose metabolic process"/>
    <property type="evidence" value="ECO:0007669"/>
    <property type="project" value="InterPro"/>
</dbReference>
<organism evidence="2 3">
    <name type="scientific">Mytilus edulis</name>
    <name type="common">Blue mussel</name>
    <dbReference type="NCBI Taxonomy" id="6550"/>
    <lineage>
        <taxon>Eukaryota</taxon>
        <taxon>Metazoa</taxon>
        <taxon>Spiralia</taxon>
        <taxon>Lophotrochozoa</taxon>
        <taxon>Mollusca</taxon>
        <taxon>Bivalvia</taxon>
        <taxon>Autobranchia</taxon>
        <taxon>Pteriomorphia</taxon>
        <taxon>Mytilida</taxon>
        <taxon>Mytiloidea</taxon>
        <taxon>Mytilidae</taxon>
        <taxon>Mytilinae</taxon>
        <taxon>Mytilus</taxon>
    </lineage>
</organism>
<dbReference type="InterPro" id="IPR011682">
    <property type="entry name" value="Glyco_hydro_38_C"/>
</dbReference>
<dbReference type="GO" id="GO:0009313">
    <property type="term" value="P:oligosaccharide catabolic process"/>
    <property type="evidence" value="ECO:0007669"/>
    <property type="project" value="TreeGrafter"/>
</dbReference>
<dbReference type="Pfam" id="PF07748">
    <property type="entry name" value="Glyco_hydro_38C"/>
    <property type="match status" value="1"/>
</dbReference>
<dbReference type="PANTHER" id="PTHR46017:SF1">
    <property type="entry name" value="ALPHA-MANNOSIDASE 2C1"/>
    <property type="match status" value="1"/>
</dbReference>
<keyword evidence="2" id="KW-0326">Glycosidase</keyword>
<protein>
    <submittedName>
        <fullName evidence="2">MAN2C1</fullName>
        <ecNumber evidence="2">3.2.1.24</ecNumber>
    </submittedName>
</protein>
<dbReference type="EMBL" id="CAJPWZ010002156">
    <property type="protein sequence ID" value="CAG2231763.1"/>
    <property type="molecule type" value="Genomic_DNA"/>
</dbReference>
<accession>A0A8S3TE68</accession>
<evidence type="ECO:0000259" key="1">
    <source>
        <dbReference type="Pfam" id="PF07748"/>
    </source>
</evidence>
<name>A0A8S3TE68_MYTED</name>